<dbReference type="InterPro" id="IPR039425">
    <property type="entry name" value="RNA_pol_sigma-70-like"/>
</dbReference>
<dbReference type="SUPFAM" id="SSF88946">
    <property type="entry name" value="Sigma2 domain of RNA polymerase sigma factors"/>
    <property type="match status" value="1"/>
</dbReference>
<dbReference type="InterPro" id="IPR014284">
    <property type="entry name" value="RNA_pol_sigma-70_dom"/>
</dbReference>
<dbReference type="NCBIfam" id="TIGR02937">
    <property type="entry name" value="sigma70-ECF"/>
    <property type="match status" value="1"/>
</dbReference>
<name>A0A7K1U4X6_9BACT</name>
<dbReference type="SUPFAM" id="SSF88659">
    <property type="entry name" value="Sigma3 and sigma4 domains of RNA polymerase sigma factors"/>
    <property type="match status" value="1"/>
</dbReference>
<evidence type="ECO:0000259" key="6">
    <source>
        <dbReference type="Pfam" id="PF08281"/>
    </source>
</evidence>
<dbReference type="InterPro" id="IPR013324">
    <property type="entry name" value="RNA_pol_sigma_r3/r4-like"/>
</dbReference>
<evidence type="ECO:0000259" key="5">
    <source>
        <dbReference type="Pfam" id="PF04542"/>
    </source>
</evidence>
<dbReference type="InterPro" id="IPR036388">
    <property type="entry name" value="WH-like_DNA-bd_sf"/>
</dbReference>
<dbReference type="Gene3D" id="1.10.1740.10">
    <property type="match status" value="1"/>
</dbReference>
<feature type="domain" description="RNA polymerase sigma-70 region 2" evidence="5">
    <location>
        <begin position="27"/>
        <end position="93"/>
    </location>
</feature>
<evidence type="ECO:0000256" key="3">
    <source>
        <dbReference type="ARBA" id="ARBA00023082"/>
    </source>
</evidence>
<evidence type="ECO:0000313" key="8">
    <source>
        <dbReference type="Proteomes" id="UP000461730"/>
    </source>
</evidence>
<dbReference type="Proteomes" id="UP000461730">
    <property type="component" value="Unassembled WGS sequence"/>
</dbReference>
<dbReference type="InterPro" id="IPR013249">
    <property type="entry name" value="RNA_pol_sigma70_r4_t2"/>
</dbReference>
<dbReference type="GO" id="GO:0003677">
    <property type="term" value="F:DNA binding"/>
    <property type="evidence" value="ECO:0007669"/>
    <property type="project" value="InterPro"/>
</dbReference>
<evidence type="ECO:0000256" key="1">
    <source>
        <dbReference type="ARBA" id="ARBA00010641"/>
    </source>
</evidence>
<evidence type="ECO:0000256" key="4">
    <source>
        <dbReference type="ARBA" id="ARBA00023163"/>
    </source>
</evidence>
<evidence type="ECO:0000313" key="7">
    <source>
        <dbReference type="EMBL" id="MVT09412.1"/>
    </source>
</evidence>
<keyword evidence="2" id="KW-0805">Transcription regulation</keyword>
<dbReference type="EMBL" id="WRXN01000005">
    <property type="protein sequence ID" value="MVT09412.1"/>
    <property type="molecule type" value="Genomic_DNA"/>
</dbReference>
<organism evidence="7 8">
    <name type="scientific">Chitinophaga tropicalis</name>
    <dbReference type="NCBI Taxonomy" id="2683588"/>
    <lineage>
        <taxon>Bacteria</taxon>
        <taxon>Pseudomonadati</taxon>
        <taxon>Bacteroidota</taxon>
        <taxon>Chitinophagia</taxon>
        <taxon>Chitinophagales</taxon>
        <taxon>Chitinophagaceae</taxon>
        <taxon>Chitinophaga</taxon>
    </lineage>
</organism>
<dbReference type="RefSeq" id="WP_157306859.1">
    <property type="nucleotide sequence ID" value="NZ_WRXN01000005.1"/>
</dbReference>
<gene>
    <name evidence="7" type="ORF">GO493_14165</name>
</gene>
<dbReference type="PANTHER" id="PTHR43133:SF46">
    <property type="entry name" value="RNA POLYMERASE SIGMA-70 FACTOR ECF SUBFAMILY"/>
    <property type="match status" value="1"/>
</dbReference>
<dbReference type="GO" id="GO:0006352">
    <property type="term" value="P:DNA-templated transcription initiation"/>
    <property type="evidence" value="ECO:0007669"/>
    <property type="project" value="InterPro"/>
</dbReference>
<reference evidence="7 8" key="1">
    <citation type="submission" date="2019-12" db="EMBL/GenBank/DDBJ databases">
        <title>Chitinophaga sp. strain ysch24 (GDMCC 1.1355), whole genome shotgun sequence.</title>
        <authorList>
            <person name="Zhang X."/>
        </authorList>
    </citation>
    <scope>NUCLEOTIDE SEQUENCE [LARGE SCALE GENOMIC DNA]</scope>
    <source>
        <strain evidence="8">ysch24</strain>
    </source>
</reference>
<sequence>MQDSLQNEKELWRRTAAGDEMAFTRLFYHYNRVIYPFVLKKVRSESIAEEIIQDTFMRLWAGRETIAGMESPDGYLYRIAANRTLDYLRKLSREQHFLDRYTGPAESPENLEDNIYYNETRKALAEAVEQLPAQRRTIYLLRQEGLSYLEIAEKLQLSPNTVRNQLVSAMQSIRTFIQEKGISILVLFSLWRNF</sequence>
<keyword evidence="8" id="KW-1185">Reference proteome</keyword>
<accession>A0A7K1U4X6</accession>
<keyword evidence="3" id="KW-0731">Sigma factor</keyword>
<dbReference type="GO" id="GO:0016987">
    <property type="term" value="F:sigma factor activity"/>
    <property type="evidence" value="ECO:0007669"/>
    <property type="project" value="UniProtKB-KW"/>
</dbReference>
<dbReference type="NCBIfam" id="TIGR02985">
    <property type="entry name" value="Sig70_bacteroi1"/>
    <property type="match status" value="1"/>
</dbReference>
<dbReference type="Pfam" id="PF04542">
    <property type="entry name" value="Sigma70_r2"/>
    <property type="match status" value="1"/>
</dbReference>
<dbReference type="AlphaFoldDB" id="A0A7K1U4X6"/>
<evidence type="ECO:0000256" key="2">
    <source>
        <dbReference type="ARBA" id="ARBA00023015"/>
    </source>
</evidence>
<dbReference type="InterPro" id="IPR014327">
    <property type="entry name" value="RNA_pol_sigma70_bacteroid"/>
</dbReference>
<dbReference type="InterPro" id="IPR007627">
    <property type="entry name" value="RNA_pol_sigma70_r2"/>
</dbReference>
<dbReference type="InterPro" id="IPR013325">
    <property type="entry name" value="RNA_pol_sigma_r2"/>
</dbReference>
<comment type="caution">
    <text evidence="7">The sequence shown here is derived from an EMBL/GenBank/DDBJ whole genome shotgun (WGS) entry which is preliminary data.</text>
</comment>
<protein>
    <submittedName>
        <fullName evidence="7">RNA polymerase sigma-70 factor</fullName>
    </submittedName>
</protein>
<comment type="similarity">
    <text evidence="1">Belongs to the sigma-70 factor family. ECF subfamily.</text>
</comment>
<feature type="domain" description="RNA polymerase sigma factor 70 region 4 type 2" evidence="6">
    <location>
        <begin position="122"/>
        <end position="171"/>
    </location>
</feature>
<dbReference type="PANTHER" id="PTHR43133">
    <property type="entry name" value="RNA POLYMERASE ECF-TYPE SIGMA FACTO"/>
    <property type="match status" value="1"/>
</dbReference>
<dbReference type="Gene3D" id="1.10.10.10">
    <property type="entry name" value="Winged helix-like DNA-binding domain superfamily/Winged helix DNA-binding domain"/>
    <property type="match status" value="1"/>
</dbReference>
<keyword evidence="4" id="KW-0804">Transcription</keyword>
<proteinExistence type="inferred from homology"/>
<dbReference type="Pfam" id="PF08281">
    <property type="entry name" value="Sigma70_r4_2"/>
    <property type="match status" value="1"/>
</dbReference>